<accession>A0A6C0DDT4</accession>
<name>A0A6C0DDT4_9ZZZZ</name>
<evidence type="ECO:0000313" key="1">
    <source>
        <dbReference type="EMBL" id="QHT14603.1"/>
    </source>
</evidence>
<dbReference type="EMBL" id="MN739587">
    <property type="protein sequence ID" value="QHT14603.1"/>
    <property type="molecule type" value="Genomic_DNA"/>
</dbReference>
<protein>
    <submittedName>
        <fullName evidence="1">Uncharacterized protein</fullName>
    </submittedName>
</protein>
<dbReference type="AlphaFoldDB" id="A0A6C0DDT4"/>
<reference evidence="1" key="1">
    <citation type="journal article" date="2020" name="Nature">
        <title>Giant virus diversity and host interactions through global metagenomics.</title>
        <authorList>
            <person name="Schulz F."/>
            <person name="Roux S."/>
            <person name="Paez-Espino D."/>
            <person name="Jungbluth S."/>
            <person name="Walsh D.A."/>
            <person name="Denef V.J."/>
            <person name="McMahon K.D."/>
            <person name="Konstantinidis K.T."/>
            <person name="Eloe-Fadrosh E.A."/>
            <person name="Kyrpides N.C."/>
            <person name="Woyke T."/>
        </authorList>
    </citation>
    <scope>NUCLEOTIDE SEQUENCE</scope>
    <source>
        <strain evidence="1">GVMAG-M-3300023174-141</strain>
    </source>
</reference>
<sequence>MSIYLSNLSEAYGPLLSSHWEKRENPQHYDELHSQEVHPTPHRHMLGLVGGNAVSVIKGNQVDLESDLRRINIPNTFCPSRQYQPPRASEKQIVRENTKVSLNIHVEKQHLPAYQMMAYPSVVAPLPMVNEVCQKPEKY</sequence>
<proteinExistence type="predicted"/>
<organism evidence="1">
    <name type="scientific">viral metagenome</name>
    <dbReference type="NCBI Taxonomy" id="1070528"/>
    <lineage>
        <taxon>unclassified sequences</taxon>
        <taxon>metagenomes</taxon>
        <taxon>organismal metagenomes</taxon>
    </lineage>
</organism>